<evidence type="ECO:0000256" key="1">
    <source>
        <dbReference type="SAM" id="MobiDB-lite"/>
    </source>
</evidence>
<gene>
    <name evidence="2" type="ORF">G2W53_013569</name>
</gene>
<comment type="caution">
    <text evidence="2">The sequence shown here is derived from an EMBL/GenBank/DDBJ whole genome shotgun (WGS) entry which is preliminary data.</text>
</comment>
<dbReference type="EMBL" id="JAAIUW010000005">
    <property type="protein sequence ID" value="KAF7831236.1"/>
    <property type="molecule type" value="Genomic_DNA"/>
</dbReference>
<accession>A0A834U2J6</accession>
<evidence type="ECO:0000313" key="2">
    <source>
        <dbReference type="EMBL" id="KAF7831236.1"/>
    </source>
</evidence>
<protein>
    <submittedName>
        <fullName evidence="2">NDR1/HIN1-like protein 10</fullName>
    </submittedName>
</protein>
<evidence type="ECO:0000313" key="3">
    <source>
        <dbReference type="Proteomes" id="UP000634136"/>
    </source>
</evidence>
<feature type="compositionally biased region" description="Polar residues" evidence="1">
    <location>
        <begin position="43"/>
        <end position="52"/>
    </location>
</feature>
<keyword evidence="3" id="KW-1185">Reference proteome</keyword>
<sequence length="241" mass="27553">MSTSYSSMLALPPPPSSPSSKQIIKPFSTNQIITSKEPRNHQIDTQSHSSPYPLTKKSSTSTTLLRQPRVRKTNPVVCASLSVVYFDPPQYFNGDFTLLTNFSNPNRRIDARFESGEMELFFSDRLISSQAVQGFALRRKETRVEAIGFISSLVFLPEDVGVKLQKQVPWDNPTMFTTYMARKLPNTIQHGDYYNPSFNLLTFLERQTNVQTNSPNWICMSTVKNWSLALQFLFFSEWSLD</sequence>
<reference evidence="2" key="1">
    <citation type="submission" date="2020-09" db="EMBL/GenBank/DDBJ databases">
        <title>Genome-Enabled Discovery of Anthraquinone Biosynthesis in Senna tora.</title>
        <authorList>
            <person name="Kang S.-H."/>
            <person name="Pandey R.P."/>
            <person name="Lee C.-M."/>
            <person name="Sim J.-S."/>
            <person name="Jeong J.-T."/>
            <person name="Choi B.-S."/>
            <person name="Jung M."/>
            <person name="Ginzburg D."/>
            <person name="Zhao K."/>
            <person name="Won S.Y."/>
            <person name="Oh T.-J."/>
            <person name="Yu Y."/>
            <person name="Kim N.-H."/>
            <person name="Lee O.R."/>
            <person name="Lee T.-H."/>
            <person name="Bashyal P."/>
            <person name="Kim T.-S."/>
            <person name="Lee W.-H."/>
            <person name="Kawkins C."/>
            <person name="Kim C.-K."/>
            <person name="Kim J.S."/>
            <person name="Ahn B.O."/>
            <person name="Rhee S.Y."/>
            <person name="Sohng J.K."/>
        </authorList>
    </citation>
    <scope>NUCLEOTIDE SEQUENCE</scope>
    <source>
        <tissue evidence="2">Leaf</tissue>
    </source>
</reference>
<name>A0A834U2J6_9FABA</name>
<organism evidence="2 3">
    <name type="scientific">Senna tora</name>
    <dbReference type="NCBI Taxonomy" id="362788"/>
    <lineage>
        <taxon>Eukaryota</taxon>
        <taxon>Viridiplantae</taxon>
        <taxon>Streptophyta</taxon>
        <taxon>Embryophyta</taxon>
        <taxon>Tracheophyta</taxon>
        <taxon>Spermatophyta</taxon>
        <taxon>Magnoliopsida</taxon>
        <taxon>eudicotyledons</taxon>
        <taxon>Gunneridae</taxon>
        <taxon>Pentapetalae</taxon>
        <taxon>rosids</taxon>
        <taxon>fabids</taxon>
        <taxon>Fabales</taxon>
        <taxon>Fabaceae</taxon>
        <taxon>Caesalpinioideae</taxon>
        <taxon>Cassia clade</taxon>
        <taxon>Senna</taxon>
    </lineage>
</organism>
<feature type="region of interest" description="Disordered" evidence="1">
    <location>
        <begin position="1"/>
        <end position="66"/>
    </location>
</feature>
<proteinExistence type="predicted"/>
<dbReference type="Proteomes" id="UP000634136">
    <property type="component" value="Unassembled WGS sequence"/>
</dbReference>
<feature type="compositionally biased region" description="Low complexity" evidence="1">
    <location>
        <begin position="54"/>
        <end position="65"/>
    </location>
</feature>
<dbReference type="AlphaFoldDB" id="A0A834U2J6"/>